<reference evidence="7" key="8">
    <citation type="submission" date="2020-05" db="EMBL/GenBank/DDBJ databases">
        <title>Complete genome sequence of Bradyrhizobium diazoefficiens XF8 isolated from soybean nodule.</title>
        <authorList>
            <person name="Noda R."/>
            <person name="Kakizaki K."/>
            <person name="Minamisawa K."/>
        </authorList>
    </citation>
    <scope>NUCLEOTIDE SEQUENCE</scope>
    <source>
        <strain evidence="7">XF8</strain>
    </source>
</reference>
<reference evidence="1" key="1">
    <citation type="submission" date="2020-05" db="EMBL/GenBank/DDBJ databases">
        <title>Complete genome sequence of Bradyrhizobium diazoefficiens XF1 isolated from soybean nodule.</title>
        <authorList>
            <person name="Noda R."/>
            <person name="Kakizaki K."/>
            <person name="Minamisawa K."/>
        </authorList>
    </citation>
    <scope>NUCLEOTIDE SEQUENCE</scope>
    <source>
        <strain evidence="1">XF1</strain>
    </source>
</reference>
<evidence type="ECO:0000313" key="9">
    <source>
        <dbReference type="EMBL" id="BCE89115.1"/>
    </source>
</evidence>
<reference evidence="9" key="2">
    <citation type="submission" date="2020-05" db="EMBL/GenBank/DDBJ databases">
        <title>Complete genome sequence of Bradyrhizobium diazoefficiens XF10 isolated from soybean nodule.</title>
        <authorList>
            <person name="Noda R."/>
            <person name="Kakizaki K."/>
            <person name="Minamisawa K."/>
        </authorList>
    </citation>
    <scope>NUCLEOTIDE SEQUENCE</scope>
    <source>
        <strain evidence="9">XF10</strain>
    </source>
</reference>
<dbReference type="EMBL" id="AP023099">
    <property type="protein sequence ID" value="BCE89115.1"/>
    <property type="molecule type" value="Genomic_DNA"/>
</dbReference>
<evidence type="ECO:0000313" key="7">
    <source>
        <dbReference type="EMBL" id="BCE71896.1"/>
    </source>
</evidence>
<reference evidence="4" key="5">
    <citation type="submission" date="2020-05" db="EMBL/GenBank/DDBJ databases">
        <title>Complete genome sequence of Bradyrhizobium diazoefficiens XF4 isolated from soybean nodule.</title>
        <authorList>
            <person name="Noda R."/>
            <person name="Kakizaki K."/>
            <person name="Minamisawa K."/>
        </authorList>
    </citation>
    <scope>NUCLEOTIDE SEQUENCE</scope>
    <source>
        <strain evidence="4">XF4</strain>
    </source>
</reference>
<dbReference type="EMBL" id="AP023097">
    <property type="protein sequence ID" value="BCE71896.1"/>
    <property type="molecule type" value="Genomic_DNA"/>
</dbReference>
<reference evidence="8" key="9">
    <citation type="submission" date="2020-05" db="EMBL/GenBank/DDBJ databases">
        <title>Complete genome sequence of Bradyrhizobium diazoefficiens XF9 isolated from soybean nodule.</title>
        <authorList>
            <person name="Noda R."/>
            <person name="Kakizaki K."/>
            <person name="Minamisawa K."/>
        </authorList>
    </citation>
    <scope>NUCLEOTIDE SEQUENCE</scope>
    <source>
        <strain evidence="8">XF9</strain>
    </source>
</reference>
<evidence type="ECO:0000313" key="3">
    <source>
        <dbReference type="EMBL" id="BCE37033.1"/>
    </source>
</evidence>
<dbReference type="EMBL" id="AP023093">
    <property type="protein sequence ID" value="BCE37033.1"/>
    <property type="molecule type" value="Genomic_DNA"/>
</dbReference>
<reference evidence="3" key="4">
    <citation type="submission" date="2020-05" db="EMBL/GenBank/DDBJ databases">
        <title>Complete genome sequence of Bradyrhizobium diazoefficiens XF3 isolated from soybean nodule.</title>
        <authorList>
            <person name="Noda R."/>
            <person name="Kakizaki K."/>
            <person name="Minamisawa K."/>
        </authorList>
    </citation>
    <scope>NUCLEOTIDE SEQUENCE</scope>
    <source>
        <strain evidence="3">XF3</strain>
    </source>
</reference>
<evidence type="ECO:0000313" key="1">
    <source>
        <dbReference type="EMBL" id="BCE19331.1"/>
    </source>
</evidence>
<dbReference type="EMBL" id="AP023098">
    <property type="protein sequence ID" value="BCE80630.1"/>
    <property type="molecule type" value="Genomic_DNA"/>
</dbReference>
<proteinExistence type="predicted"/>
<gene>
    <name evidence="9" type="ORF">XF10B_19130</name>
    <name evidence="1" type="ORF">XF1B_20120</name>
    <name evidence="2" type="ORF">XF2B_20650</name>
    <name evidence="3" type="ORF">XF3B_20640</name>
    <name evidence="4" type="ORF">XF4B_19340</name>
    <name evidence="5" type="ORF">XF5B_19610</name>
    <name evidence="6" type="ORF">XF6B_19780</name>
    <name evidence="7" type="ORF">XF8B_20070</name>
    <name evidence="8" type="ORF">XF9B_20510</name>
</gene>
<dbReference type="EMBL" id="AP023095">
    <property type="protein sequence ID" value="BCE54449.1"/>
    <property type="molecule type" value="Genomic_DNA"/>
</dbReference>
<dbReference type="EMBL" id="AP023092">
    <property type="protein sequence ID" value="BCE28296.1"/>
    <property type="molecule type" value="Genomic_DNA"/>
</dbReference>
<evidence type="ECO:0000313" key="5">
    <source>
        <dbReference type="EMBL" id="BCE54449.1"/>
    </source>
</evidence>
<sequence length="62" mass="6642">MATKSGRRSERVSAGGAHAKAMGAKLVFAKLDRFNLKPGLLRSPLATGDPGFCSDIRQLIDR</sequence>
<protein>
    <submittedName>
        <fullName evidence="5">Uncharacterized protein</fullName>
    </submittedName>
</protein>
<dbReference type="AlphaFoldDB" id="A0A809ZQ53"/>
<reference evidence="6" key="7">
    <citation type="submission" date="2020-05" db="EMBL/GenBank/DDBJ databases">
        <title>Complete genome sequence of Bradyrhizobium diazoefficiens XF6 isolated from soybean nodule.</title>
        <authorList>
            <person name="Noda R."/>
            <person name="Kakizaki K."/>
            <person name="Minamisawa K."/>
        </authorList>
    </citation>
    <scope>NUCLEOTIDE SEQUENCE</scope>
    <source>
        <strain evidence="6">XF6</strain>
    </source>
</reference>
<dbReference type="EMBL" id="AP023096">
    <property type="protein sequence ID" value="BCE63179.1"/>
    <property type="molecule type" value="Genomic_DNA"/>
</dbReference>
<evidence type="ECO:0000313" key="6">
    <source>
        <dbReference type="EMBL" id="BCE63179.1"/>
    </source>
</evidence>
<reference evidence="2" key="3">
    <citation type="submission" date="2020-05" db="EMBL/GenBank/DDBJ databases">
        <title>Complete genome sequence of Bradyrhizobium diazoefficiens XF2 isolated from soybean nodule.</title>
        <authorList>
            <person name="Noda R."/>
            <person name="Kakizaki K."/>
            <person name="Minamisawa K."/>
        </authorList>
    </citation>
    <scope>NUCLEOTIDE SEQUENCE</scope>
    <source>
        <strain evidence="2">XF2</strain>
    </source>
</reference>
<organism evidence="5">
    <name type="scientific">Bradyrhizobium diazoefficiens</name>
    <dbReference type="NCBI Taxonomy" id="1355477"/>
    <lineage>
        <taxon>Bacteria</taxon>
        <taxon>Pseudomonadati</taxon>
        <taxon>Pseudomonadota</taxon>
        <taxon>Alphaproteobacteria</taxon>
        <taxon>Hyphomicrobiales</taxon>
        <taxon>Nitrobacteraceae</taxon>
        <taxon>Bradyrhizobium</taxon>
    </lineage>
</organism>
<reference evidence="5" key="6">
    <citation type="submission" date="2020-05" db="EMBL/GenBank/DDBJ databases">
        <title>Complete genome sequence of Bradyrhizobium diazoefficiens XF5 isolated from soybean nodule.</title>
        <authorList>
            <person name="Noda R."/>
            <person name="Kakizaki K."/>
            <person name="Minamisawa K."/>
        </authorList>
    </citation>
    <scope>NUCLEOTIDE SEQUENCE</scope>
    <source>
        <strain evidence="5">XF5</strain>
    </source>
</reference>
<dbReference type="EMBL" id="AP023091">
    <property type="protein sequence ID" value="BCE19331.1"/>
    <property type="molecule type" value="Genomic_DNA"/>
</dbReference>
<dbReference type="EMBL" id="AP023094">
    <property type="protein sequence ID" value="BCE45585.1"/>
    <property type="molecule type" value="Genomic_DNA"/>
</dbReference>
<name>A0A809ZQ53_9BRAD</name>
<evidence type="ECO:0000313" key="8">
    <source>
        <dbReference type="EMBL" id="BCE80630.1"/>
    </source>
</evidence>
<evidence type="ECO:0000313" key="4">
    <source>
        <dbReference type="EMBL" id="BCE45585.1"/>
    </source>
</evidence>
<evidence type="ECO:0000313" key="2">
    <source>
        <dbReference type="EMBL" id="BCE28296.1"/>
    </source>
</evidence>
<accession>A0A809ZQ53</accession>